<dbReference type="GO" id="GO:0019877">
    <property type="term" value="P:diaminopimelate biosynthetic process"/>
    <property type="evidence" value="ECO:0007669"/>
    <property type="project" value="UniProtKB-UniRule"/>
</dbReference>
<evidence type="ECO:0000256" key="16">
    <source>
        <dbReference type="PIRSR" id="PIRSR001365-3"/>
    </source>
</evidence>
<dbReference type="GO" id="GO:0005829">
    <property type="term" value="C:cytosol"/>
    <property type="evidence" value="ECO:0007669"/>
    <property type="project" value="TreeGrafter"/>
</dbReference>
<comment type="subcellular location">
    <subcellularLocation>
        <location evidence="12">Cytoplasm</location>
    </subcellularLocation>
</comment>
<evidence type="ECO:0000256" key="11">
    <source>
        <dbReference type="ARBA" id="ARBA00047836"/>
    </source>
</evidence>
<dbReference type="Pfam" id="PF00701">
    <property type="entry name" value="DHDPS"/>
    <property type="match status" value="1"/>
</dbReference>
<dbReference type="PANTHER" id="PTHR12128">
    <property type="entry name" value="DIHYDRODIPICOLINATE SYNTHASE"/>
    <property type="match status" value="1"/>
</dbReference>
<evidence type="ECO:0000256" key="7">
    <source>
        <dbReference type="ARBA" id="ARBA00022915"/>
    </source>
</evidence>
<evidence type="ECO:0000256" key="1">
    <source>
        <dbReference type="ARBA" id="ARBA00003294"/>
    </source>
</evidence>
<keyword evidence="6 12" id="KW-0028">Amino-acid biosynthesis</keyword>
<evidence type="ECO:0000256" key="3">
    <source>
        <dbReference type="ARBA" id="ARBA00007592"/>
    </source>
</evidence>
<keyword evidence="5 12" id="KW-0963">Cytoplasm</keyword>
<evidence type="ECO:0000313" key="17">
    <source>
        <dbReference type="EMBL" id="PMP72249.1"/>
    </source>
</evidence>
<keyword evidence="8 12" id="KW-0457">Lysine biosynthesis</keyword>
<dbReference type="InterPro" id="IPR020625">
    <property type="entry name" value="Schiff_base-form_aldolases_AS"/>
</dbReference>
<dbReference type="RefSeq" id="WP_424604975.1">
    <property type="nucleotide sequence ID" value="NZ_JBNAVA010000002.1"/>
</dbReference>
<dbReference type="AlphaFoldDB" id="A0A2J6WPS8"/>
<dbReference type="GO" id="GO:0008840">
    <property type="term" value="F:4-hydroxy-tetrahydrodipicolinate synthase activity"/>
    <property type="evidence" value="ECO:0007669"/>
    <property type="project" value="UniProtKB-UniRule"/>
</dbReference>
<protein>
    <recommendedName>
        <fullName evidence="4 12">4-hydroxy-tetrahydrodipicolinate synthase</fullName>
        <shortName evidence="12">HTPA synthase</shortName>
        <ecNumber evidence="4 12">4.3.3.7</ecNumber>
    </recommendedName>
</protein>
<dbReference type="EMBL" id="PNIN01000025">
    <property type="protein sequence ID" value="PMP72249.1"/>
    <property type="molecule type" value="Genomic_DNA"/>
</dbReference>
<dbReference type="PROSITE" id="PS00665">
    <property type="entry name" value="DHDPS_1"/>
    <property type="match status" value="1"/>
</dbReference>
<evidence type="ECO:0000256" key="15">
    <source>
        <dbReference type="PIRSR" id="PIRSR001365-2"/>
    </source>
</evidence>
<evidence type="ECO:0000256" key="4">
    <source>
        <dbReference type="ARBA" id="ARBA00012086"/>
    </source>
</evidence>
<dbReference type="Gene3D" id="3.20.20.70">
    <property type="entry name" value="Aldolase class I"/>
    <property type="match status" value="1"/>
</dbReference>
<dbReference type="GO" id="GO:0009089">
    <property type="term" value="P:lysine biosynthetic process via diaminopimelate"/>
    <property type="evidence" value="ECO:0007669"/>
    <property type="project" value="UniProtKB-UniRule"/>
</dbReference>
<evidence type="ECO:0000256" key="2">
    <source>
        <dbReference type="ARBA" id="ARBA00005120"/>
    </source>
</evidence>
<dbReference type="NCBIfam" id="TIGR00674">
    <property type="entry name" value="dapA"/>
    <property type="match status" value="1"/>
</dbReference>
<dbReference type="PANTHER" id="PTHR12128:SF66">
    <property type="entry name" value="4-HYDROXY-2-OXOGLUTARATE ALDOLASE, MITOCHONDRIAL"/>
    <property type="match status" value="1"/>
</dbReference>
<dbReference type="InterPro" id="IPR005263">
    <property type="entry name" value="DapA"/>
</dbReference>
<gene>
    <name evidence="12" type="primary">dapA</name>
    <name evidence="17" type="ORF">C0187_02120</name>
</gene>
<evidence type="ECO:0000256" key="5">
    <source>
        <dbReference type="ARBA" id="ARBA00022490"/>
    </source>
</evidence>
<comment type="caution">
    <text evidence="17">The sequence shown here is derived from an EMBL/GenBank/DDBJ whole genome shotgun (WGS) entry which is preliminary data.</text>
</comment>
<comment type="similarity">
    <text evidence="3 12 13">Belongs to the DapA family.</text>
</comment>
<organism evidence="17 18">
    <name type="scientific">Calditerrivibrio nitroreducens</name>
    <dbReference type="NCBI Taxonomy" id="477976"/>
    <lineage>
        <taxon>Bacteria</taxon>
        <taxon>Pseudomonadati</taxon>
        <taxon>Deferribacterota</taxon>
        <taxon>Deferribacteres</taxon>
        <taxon>Deferribacterales</taxon>
        <taxon>Calditerrivibrionaceae</taxon>
    </lineage>
</organism>
<feature type="site" description="L-lysine inhibitor binding" evidence="16">
    <location>
        <position position="83"/>
    </location>
</feature>
<dbReference type="SMART" id="SM01130">
    <property type="entry name" value="DHDPS"/>
    <property type="match status" value="1"/>
</dbReference>
<feature type="site" description="Part of a proton relay during catalysis" evidence="12 16">
    <location>
        <position position="43"/>
    </location>
</feature>
<keyword evidence="10 12" id="KW-0704">Schiff base</keyword>
<dbReference type="Proteomes" id="UP000242881">
    <property type="component" value="Unassembled WGS sequence"/>
</dbReference>
<dbReference type="InterPro" id="IPR002220">
    <property type="entry name" value="DapA-like"/>
</dbReference>
<dbReference type="SUPFAM" id="SSF51569">
    <property type="entry name" value="Aldolase"/>
    <property type="match status" value="1"/>
</dbReference>
<accession>A0A2J6WPS8</accession>
<feature type="site" description="Part of a proton relay during catalysis" evidence="12">
    <location>
        <position position="106"/>
    </location>
</feature>
<proteinExistence type="inferred from homology"/>
<evidence type="ECO:0000256" key="14">
    <source>
        <dbReference type="PIRSR" id="PIRSR001365-1"/>
    </source>
</evidence>
<feature type="site" description="L-lysine inhibitor binding" evidence="16">
    <location>
        <position position="106"/>
    </location>
</feature>
<keyword evidence="9 12" id="KW-0456">Lyase</keyword>
<name>A0A2J6WPS8_9BACT</name>
<dbReference type="InterPro" id="IPR020624">
    <property type="entry name" value="Schiff_base-form_aldolases_CS"/>
</dbReference>
<comment type="catalytic activity">
    <reaction evidence="11 12">
        <text>L-aspartate 4-semialdehyde + pyruvate = (2S,4S)-4-hydroxy-2,3,4,5-tetrahydrodipicolinate + H2O + H(+)</text>
        <dbReference type="Rhea" id="RHEA:34171"/>
        <dbReference type="ChEBI" id="CHEBI:15361"/>
        <dbReference type="ChEBI" id="CHEBI:15377"/>
        <dbReference type="ChEBI" id="CHEBI:15378"/>
        <dbReference type="ChEBI" id="CHEBI:67139"/>
        <dbReference type="ChEBI" id="CHEBI:537519"/>
        <dbReference type="EC" id="4.3.3.7"/>
    </reaction>
</comment>
<comment type="pathway">
    <text evidence="2 12">Amino-acid biosynthesis; L-lysine biosynthesis via DAP pathway; (S)-tetrahydrodipicolinate from L-aspartate: step 3/4.</text>
</comment>
<evidence type="ECO:0000256" key="13">
    <source>
        <dbReference type="PIRNR" id="PIRNR001365"/>
    </source>
</evidence>
<evidence type="ECO:0000256" key="12">
    <source>
        <dbReference type="HAMAP-Rule" id="MF_00418"/>
    </source>
</evidence>
<feature type="active site" description="Proton donor/acceptor" evidence="12 14">
    <location>
        <position position="132"/>
    </location>
</feature>
<dbReference type="HAMAP" id="MF_00418">
    <property type="entry name" value="DapA"/>
    <property type="match status" value="1"/>
</dbReference>
<dbReference type="PIRSF" id="PIRSF001365">
    <property type="entry name" value="DHDPS"/>
    <property type="match status" value="1"/>
</dbReference>
<evidence type="ECO:0000313" key="18">
    <source>
        <dbReference type="Proteomes" id="UP000242881"/>
    </source>
</evidence>
<dbReference type="CDD" id="cd00950">
    <property type="entry name" value="DHDPS"/>
    <property type="match status" value="1"/>
</dbReference>
<feature type="binding site" evidence="12 15">
    <location>
        <position position="44"/>
    </location>
    <ligand>
        <name>pyruvate</name>
        <dbReference type="ChEBI" id="CHEBI:15361"/>
    </ligand>
</feature>
<feature type="site" description="L-lysine inhibitor binding; via carbonyl oxygen" evidence="16">
    <location>
        <position position="48"/>
    </location>
</feature>
<dbReference type="UniPathway" id="UPA00034">
    <property type="reaction ID" value="UER00017"/>
</dbReference>
<reference evidence="17 18" key="1">
    <citation type="submission" date="2018-01" db="EMBL/GenBank/DDBJ databases">
        <title>Metagenomic assembled genomes from two thermal pools in the Uzon Caldera, Kamchatka, Russia.</title>
        <authorList>
            <person name="Wilkins L."/>
            <person name="Ettinger C."/>
        </authorList>
    </citation>
    <scope>NUCLEOTIDE SEQUENCE [LARGE SCALE GENOMIC DNA]</scope>
    <source>
        <strain evidence="17">ZAV-05</strain>
    </source>
</reference>
<feature type="active site" description="Schiff-base intermediate with substrate" evidence="12 14">
    <location>
        <position position="160"/>
    </location>
</feature>
<dbReference type="EC" id="4.3.3.7" evidence="4 12"/>
<dbReference type="PRINTS" id="PR00146">
    <property type="entry name" value="DHPICSNTHASE"/>
</dbReference>
<dbReference type="PROSITE" id="PS00666">
    <property type="entry name" value="DHDPS_2"/>
    <property type="match status" value="1"/>
</dbReference>
<evidence type="ECO:0000256" key="8">
    <source>
        <dbReference type="ARBA" id="ARBA00023154"/>
    </source>
</evidence>
<feature type="site" description="L-lysine inhibitor binding" evidence="16">
    <location>
        <position position="79"/>
    </location>
</feature>
<evidence type="ECO:0000256" key="6">
    <source>
        <dbReference type="ARBA" id="ARBA00022605"/>
    </source>
</evidence>
<comment type="function">
    <text evidence="1 12">Catalyzes the condensation of (S)-aspartate-beta-semialdehyde [(S)-ASA] and pyruvate to 4-hydroxy-tetrahydrodipicolinate (HTPA).</text>
</comment>
<dbReference type="InterPro" id="IPR013785">
    <property type="entry name" value="Aldolase_TIM"/>
</dbReference>
<comment type="caution">
    <text evidence="12">Was originally thought to be a dihydrodipicolinate synthase (DHDPS), catalyzing the condensation of (S)-aspartate-beta-semialdehyde [(S)-ASA] and pyruvate to dihydrodipicolinate (DHDP). However, it was shown in E.coli that the product of the enzymatic reaction is not dihydrodipicolinate but in fact (4S)-4-hydroxy-2,3,4,5-tetrahydro-(2S)-dipicolinic acid (HTPA), and that the consecutive dehydration reaction leading to DHDP is not spontaneous but catalyzed by DapB.</text>
</comment>
<sequence>MFKGAITALVTPMKDGMVDEEKLRNLVEFQINNGISALVPCGTTGEAATLSYEEHMRVIEIVVEQSNKRVPVIAGTGSNSTHETIYLTEFAKKVGCDAALVVTPYYNKPTQKGLYEHFKAVADAVDIPIVLYNVPGRTSVNMLPDTVIKLSKIKNIVAVKEASGSLDQVSEIIAGVSPDFDVLSGDDSLTIPMMALGAKGVISVATNIIPKEVSQMVDLWLKGDIATARDLHLKLFPLFKGIFIETNPIPVKKALYLMGIIENDIRLPLVEMTPEGTEKLRKILLDLNVKLMR</sequence>
<keyword evidence="7 12" id="KW-0220">Diaminopimelate biosynthesis</keyword>
<evidence type="ECO:0000256" key="10">
    <source>
        <dbReference type="ARBA" id="ARBA00023270"/>
    </source>
</evidence>
<feature type="site" description="L-lysine inhibitor binding" evidence="16">
    <location>
        <position position="105"/>
    </location>
</feature>
<evidence type="ECO:0000256" key="9">
    <source>
        <dbReference type="ARBA" id="ARBA00023239"/>
    </source>
</evidence>
<feature type="binding site" evidence="12 15">
    <location>
        <position position="202"/>
    </location>
    <ligand>
        <name>pyruvate</name>
        <dbReference type="ChEBI" id="CHEBI:15361"/>
    </ligand>
</feature>
<comment type="subunit">
    <text evidence="12">Homotetramer; dimer of dimers.</text>
</comment>